<dbReference type="PANTHER" id="PTHR42815">
    <property type="entry name" value="FAD-BINDING, PUTATIVE (AFU_ORTHOLOGUE AFUA_6G07600)-RELATED"/>
    <property type="match status" value="1"/>
</dbReference>
<name>A0A6J6DCD3_9ZZZZ</name>
<protein>
    <submittedName>
        <fullName evidence="2">Unannotated protein</fullName>
    </submittedName>
</protein>
<dbReference type="InterPro" id="IPR011576">
    <property type="entry name" value="Pyridox_Oxase_N"/>
</dbReference>
<dbReference type="PANTHER" id="PTHR42815:SF2">
    <property type="entry name" value="FAD-BINDING, PUTATIVE (AFU_ORTHOLOGUE AFUA_6G07600)-RELATED"/>
    <property type="match status" value="1"/>
</dbReference>
<reference evidence="2" key="1">
    <citation type="submission" date="2020-05" db="EMBL/GenBank/DDBJ databases">
        <authorList>
            <person name="Chiriac C."/>
            <person name="Salcher M."/>
            <person name="Ghai R."/>
            <person name="Kavagutti S V."/>
        </authorList>
    </citation>
    <scope>NUCLEOTIDE SEQUENCE</scope>
</reference>
<dbReference type="SUPFAM" id="SSF50475">
    <property type="entry name" value="FMN-binding split barrel"/>
    <property type="match status" value="1"/>
</dbReference>
<accession>A0A6J6DCD3</accession>
<feature type="domain" description="Pyridoxamine 5'-phosphate oxidase N-terminal" evidence="1">
    <location>
        <begin position="30"/>
        <end position="149"/>
    </location>
</feature>
<dbReference type="Pfam" id="PF01243">
    <property type="entry name" value="PNPOx_N"/>
    <property type="match status" value="1"/>
</dbReference>
<evidence type="ECO:0000313" key="2">
    <source>
        <dbReference type="EMBL" id="CAB4560399.1"/>
    </source>
</evidence>
<sequence length="212" mass="23338">MATISTLDELTAHYPTPATRVRSKKRPSLDDGTRALVESSPFVLLATAGADGTCDVSPRGGPPGFVKVLDERHLAIPDLNGNHLIDSLRNIVDNGHAGLLVVLPGQDETLRIDGAAWLTTDDDVLDRFVEEVRRPPLAVVIRIHHVFTHCAKAFRRGGVWQPTTWRTYEHSPVLAARHRQLIDDGLTDDPIEQYVATSCDKIEADLAMDRPT</sequence>
<dbReference type="InterPro" id="IPR012349">
    <property type="entry name" value="Split_barrel_FMN-bd"/>
</dbReference>
<dbReference type="EMBL" id="CAEZSR010000057">
    <property type="protein sequence ID" value="CAB4560399.1"/>
    <property type="molecule type" value="Genomic_DNA"/>
</dbReference>
<dbReference type="InterPro" id="IPR024029">
    <property type="entry name" value="Pyridox_Oxase_FMN-dep"/>
</dbReference>
<dbReference type="AlphaFoldDB" id="A0A6J6DCD3"/>
<dbReference type="NCBIfam" id="TIGR04025">
    <property type="entry name" value="PPOX_FMN_DR2398"/>
    <property type="match status" value="1"/>
</dbReference>
<organism evidence="2">
    <name type="scientific">freshwater metagenome</name>
    <dbReference type="NCBI Taxonomy" id="449393"/>
    <lineage>
        <taxon>unclassified sequences</taxon>
        <taxon>metagenomes</taxon>
        <taxon>ecological metagenomes</taxon>
    </lineage>
</organism>
<dbReference type="Gene3D" id="2.30.110.10">
    <property type="entry name" value="Electron Transport, Fmn-binding Protein, Chain A"/>
    <property type="match status" value="1"/>
</dbReference>
<gene>
    <name evidence="2" type="ORF">UFOPK1493_01745</name>
</gene>
<proteinExistence type="predicted"/>
<evidence type="ECO:0000259" key="1">
    <source>
        <dbReference type="Pfam" id="PF01243"/>
    </source>
</evidence>